<keyword evidence="1" id="KW-1133">Transmembrane helix</keyword>
<evidence type="ECO:0000313" key="3">
    <source>
        <dbReference type="EMBL" id="GBN35690.1"/>
    </source>
</evidence>
<keyword evidence="1" id="KW-0812">Transmembrane</keyword>
<feature type="domain" description="CRAL-TRIO" evidence="2">
    <location>
        <begin position="1"/>
        <end position="66"/>
    </location>
</feature>
<evidence type="ECO:0000256" key="1">
    <source>
        <dbReference type="SAM" id="Phobius"/>
    </source>
</evidence>
<dbReference type="CDD" id="cd00170">
    <property type="entry name" value="SEC14"/>
    <property type="match status" value="1"/>
</dbReference>
<keyword evidence="1" id="KW-0472">Membrane</keyword>
<organism evidence="3 4">
    <name type="scientific">Araneus ventricosus</name>
    <name type="common">Orbweaver spider</name>
    <name type="synonym">Epeira ventricosa</name>
    <dbReference type="NCBI Taxonomy" id="182803"/>
    <lineage>
        <taxon>Eukaryota</taxon>
        <taxon>Metazoa</taxon>
        <taxon>Ecdysozoa</taxon>
        <taxon>Arthropoda</taxon>
        <taxon>Chelicerata</taxon>
        <taxon>Arachnida</taxon>
        <taxon>Araneae</taxon>
        <taxon>Araneomorphae</taxon>
        <taxon>Entelegynae</taxon>
        <taxon>Araneoidea</taxon>
        <taxon>Araneidae</taxon>
        <taxon>Araneus</taxon>
    </lineage>
</organism>
<reference evidence="3 4" key="1">
    <citation type="journal article" date="2019" name="Sci. Rep.">
        <title>Orb-weaving spider Araneus ventricosus genome elucidates the spidroin gene catalogue.</title>
        <authorList>
            <person name="Kono N."/>
            <person name="Nakamura H."/>
            <person name="Ohtoshi R."/>
            <person name="Moran D.A.P."/>
            <person name="Shinohara A."/>
            <person name="Yoshida Y."/>
            <person name="Fujiwara M."/>
            <person name="Mori M."/>
            <person name="Tomita M."/>
            <person name="Arakawa K."/>
        </authorList>
    </citation>
    <scope>NUCLEOTIDE SEQUENCE [LARGE SCALE GENOMIC DNA]</scope>
</reference>
<dbReference type="GO" id="GO:1902936">
    <property type="term" value="F:phosphatidylinositol bisphosphate binding"/>
    <property type="evidence" value="ECO:0007669"/>
    <property type="project" value="TreeGrafter"/>
</dbReference>
<dbReference type="EMBL" id="BGPR01008734">
    <property type="protein sequence ID" value="GBN35690.1"/>
    <property type="molecule type" value="Genomic_DNA"/>
</dbReference>
<dbReference type="PANTHER" id="PTHR10174:SF130">
    <property type="entry name" value="ALPHA-TOCOPHEROL TRANSFER PROTEIN-LIKE"/>
    <property type="match status" value="1"/>
</dbReference>
<accession>A0A4Y2NAM0</accession>
<name>A0A4Y2NAM0_ARAVE</name>
<sequence length="111" mass="13053">MRIKEIHVVNIHAVFRIICNIFYFVLPKELRSCVFFHPNDGWKSLHEFIPPAILPQEYGGHLKQSSMINLLEDVEKLEKQFGELFRFGYVKTQNFRQSLRLITSGEDSKLS</sequence>
<dbReference type="AlphaFoldDB" id="A0A4Y2NAM0"/>
<dbReference type="OrthoDB" id="6432908at2759"/>
<dbReference type="Pfam" id="PF00650">
    <property type="entry name" value="CRAL_TRIO"/>
    <property type="match status" value="1"/>
</dbReference>
<dbReference type="PROSITE" id="PS50191">
    <property type="entry name" value="CRAL_TRIO"/>
    <property type="match status" value="1"/>
</dbReference>
<dbReference type="Gene3D" id="3.40.525.10">
    <property type="entry name" value="CRAL-TRIO lipid binding domain"/>
    <property type="match status" value="1"/>
</dbReference>
<dbReference type="InterPro" id="IPR036865">
    <property type="entry name" value="CRAL-TRIO_dom_sf"/>
</dbReference>
<evidence type="ECO:0000259" key="2">
    <source>
        <dbReference type="PROSITE" id="PS50191"/>
    </source>
</evidence>
<keyword evidence="4" id="KW-1185">Reference proteome</keyword>
<dbReference type="Proteomes" id="UP000499080">
    <property type="component" value="Unassembled WGS sequence"/>
</dbReference>
<dbReference type="PANTHER" id="PTHR10174">
    <property type="entry name" value="ALPHA-TOCOPHEROL TRANSFER PROTEIN-RELATED"/>
    <property type="match status" value="1"/>
</dbReference>
<comment type="caution">
    <text evidence="3">The sequence shown here is derived from an EMBL/GenBank/DDBJ whole genome shotgun (WGS) entry which is preliminary data.</text>
</comment>
<proteinExistence type="predicted"/>
<protein>
    <recommendedName>
        <fullName evidence="2">CRAL-TRIO domain-containing protein</fullName>
    </recommendedName>
</protein>
<gene>
    <name evidence="3" type="ORF">AVEN_82309_1</name>
</gene>
<feature type="transmembrane region" description="Helical" evidence="1">
    <location>
        <begin position="6"/>
        <end position="26"/>
    </location>
</feature>
<dbReference type="SUPFAM" id="SSF52087">
    <property type="entry name" value="CRAL/TRIO domain"/>
    <property type="match status" value="1"/>
</dbReference>
<dbReference type="GO" id="GO:0016020">
    <property type="term" value="C:membrane"/>
    <property type="evidence" value="ECO:0007669"/>
    <property type="project" value="TreeGrafter"/>
</dbReference>
<evidence type="ECO:0000313" key="4">
    <source>
        <dbReference type="Proteomes" id="UP000499080"/>
    </source>
</evidence>
<dbReference type="InterPro" id="IPR001251">
    <property type="entry name" value="CRAL-TRIO_dom"/>
</dbReference>